<protein>
    <submittedName>
        <fullName evidence="1">Uncharacterized protein</fullName>
    </submittedName>
</protein>
<accession>W9SHN4</accession>
<dbReference type="AlphaFoldDB" id="W9SHN4"/>
<sequence length="83" mass="9590">MMNGKMRRGFIQRFEKGREEDDDCGPTISFGQSTAWVSLWLTCALRIDDVAVTFSFWVGAFLKFVADASNRDRWSFRVVSICR</sequence>
<evidence type="ECO:0000313" key="2">
    <source>
        <dbReference type="Proteomes" id="UP000030645"/>
    </source>
</evidence>
<keyword evidence="2" id="KW-1185">Reference proteome</keyword>
<evidence type="ECO:0000313" key="1">
    <source>
        <dbReference type="EMBL" id="EXC30547.1"/>
    </source>
</evidence>
<name>W9SHN4_9ROSA</name>
<organism evidence="1 2">
    <name type="scientific">Morus notabilis</name>
    <dbReference type="NCBI Taxonomy" id="981085"/>
    <lineage>
        <taxon>Eukaryota</taxon>
        <taxon>Viridiplantae</taxon>
        <taxon>Streptophyta</taxon>
        <taxon>Embryophyta</taxon>
        <taxon>Tracheophyta</taxon>
        <taxon>Spermatophyta</taxon>
        <taxon>Magnoliopsida</taxon>
        <taxon>eudicotyledons</taxon>
        <taxon>Gunneridae</taxon>
        <taxon>Pentapetalae</taxon>
        <taxon>rosids</taxon>
        <taxon>fabids</taxon>
        <taxon>Rosales</taxon>
        <taxon>Moraceae</taxon>
        <taxon>Moreae</taxon>
        <taxon>Morus</taxon>
    </lineage>
</organism>
<gene>
    <name evidence="1" type="ORF">L484_015038</name>
</gene>
<proteinExistence type="predicted"/>
<dbReference type="EMBL" id="KE346210">
    <property type="protein sequence ID" value="EXC30547.1"/>
    <property type="molecule type" value="Genomic_DNA"/>
</dbReference>
<reference evidence="2" key="1">
    <citation type="submission" date="2013-01" db="EMBL/GenBank/DDBJ databases">
        <title>Draft Genome Sequence of a Mulberry Tree, Morus notabilis C.K. Schneid.</title>
        <authorList>
            <person name="He N."/>
            <person name="Zhao S."/>
        </authorList>
    </citation>
    <scope>NUCLEOTIDE SEQUENCE</scope>
</reference>
<dbReference type="Proteomes" id="UP000030645">
    <property type="component" value="Unassembled WGS sequence"/>
</dbReference>